<keyword evidence="2" id="KW-0489">Methyltransferase</keyword>
<feature type="domain" description="Methyltransferase" evidence="1">
    <location>
        <begin position="45"/>
        <end position="142"/>
    </location>
</feature>
<reference evidence="2 3" key="1">
    <citation type="submission" date="2019-07" db="EMBL/GenBank/DDBJ databases">
        <authorList>
            <person name="Kim J."/>
        </authorList>
    </citation>
    <scope>NUCLEOTIDE SEQUENCE [LARGE SCALE GENOMIC DNA]</scope>
    <source>
        <strain evidence="2 3">G13</strain>
    </source>
</reference>
<sequence length="220" mass="25237">MSDEARMFLRKFVRRPKQIGSAVPSSRFLAESMSAPIPWHSVRAIAELGAGTGAVTREITRRALPGTKIYLFEKDSKMRKQLMLNHPGCKVAANAANMAAILEQHGEPGLDCIVSCLPFYNFPQTVRDAIMDQVRMSLKPGGLFIAFQYSLQMKKRLSCMFKIERIKFVPLNFPPAFVYVCRKEAERGKGLHCSNLSWNNRRSRFRMGRRRKPDRERDRQ</sequence>
<dbReference type="InterPro" id="IPR029063">
    <property type="entry name" value="SAM-dependent_MTases_sf"/>
</dbReference>
<protein>
    <submittedName>
        <fullName evidence="2">Methyltransferase domain-containing protein</fullName>
    </submittedName>
</protein>
<dbReference type="OrthoDB" id="9805585at2"/>
<accession>A0A559JG07</accession>
<evidence type="ECO:0000259" key="1">
    <source>
        <dbReference type="Pfam" id="PF13649"/>
    </source>
</evidence>
<evidence type="ECO:0000313" key="3">
    <source>
        <dbReference type="Proteomes" id="UP000316330"/>
    </source>
</evidence>
<dbReference type="Pfam" id="PF13649">
    <property type="entry name" value="Methyltransf_25"/>
    <property type="match status" value="1"/>
</dbReference>
<organism evidence="2 3">
    <name type="scientific">Cohnella terricola</name>
    <dbReference type="NCBI Taxonomy" id="1289167"/>
    <lineage>
        <taxon>Bacteria</taxon>
        <taxon>Bacillati</taxon>
        <taxon>Bacillota</taxon>
        <taxon>Bacilli</taxon>
        <taxon>Bacillales</taxon>
        <taxon>Paenibacillaceae</taxon>
        <taxon>Cohnella</taxon>
    </lineage>
</organism>
<evidence type="ECO:0000313" key="2">
    <source>
        <dbReference type="EMBL" id="TVX98814.1"/>
    </source>
</evidence>
<dbReference type="CDD" id="cd02440">
    <property type="entry name" value="AdoMet_MTases"/>
    <property type="match status" value="1"/>
</dbReference>
<proteinExistence type="predicted"/>
<name>A0A559JG07_9BACL</name>
<dbReference type="AlphaFoldDB" id="A0A559JG07"/>
<dbReference type="GO" id="GO:0008168">
    <property type="term" value="F:methyltransferase activity"/>
    <property type="evidence" value="ECO:0007669"/>
    <property type="project" value="UniProtKB-KW"/>
</dbReference>
<keyword evidence="2" id="KW-0808">Transferase</keyword>
<dbReference type="Proteomes" id="UP000316330">
    <property type="component" value="Unassembled WGS sequence"/>
</dbReference>
<dbReference type="GO" id="GO:0032259">
    <property type="term" value="P:methylation"/>
    <property type="evidence" value="ECO:0007669"/>
    <property type="project" value="UniProtKB-KW"/>
</dbReference>
<dbReference type="SUPFAM" id="SSF53335">
    <property type="entry name" value="S-adenosyl-L-methionine-dependent methyltransferases"/>
    <property type="match status" value="1"/>
</dbReference>
<gene>
    <name evidence="2" type="ORF">FPZ45_15855</name>
</gene>
<comment type="caution">
    <text evidence="2">The sequence shown here is derived from an EMBL/GenBank/DDBJ whole genome shotgun (WGS) entry which is preliminary data.</text>
</comment>
<dbReference type="EMBL" id="VNJJ01000008">
    <property type="protein sequence ID" value="TVX98814.1"/>
    <property type="molecule type" value="Genomic_DNA"/>
</dbReference>
<dbReference type="Gene3D" id="3.40.50.150">
    <property type="entry name" value="Vaccinia Virus protein VP39"/>
    <property type="match status" value="1"/>
</dbReference>
<dbReference type="InterPro" id="IPR041698">
    <property type="entry name" value="Methyltransf_25"/>
</dbReference>
<keyword evidence="3" id="KW-1185">Reference proteome</keyword>